<evidence type="ECO:0000313" key="9">
    <source>
        <dbReference type="EMBL" id="QEG02800.1"/>
    </source>
</evidence>
<dbReference type="AlphaFoldDB" id="A0A5B9MQQ7"/>
<feature type="binding site" evidence="6">
    <location>
        <position position="185"/>
    </location>
    <ligand>
        <name>ATP</name>
        <dbReference type="ChEBI" id="CHEBI:30616"/>
    </ligand>
</feature>
<dbReference type="Pfam" id="PF00515">
    <property type="entry name" value="TPR_1"/>
    <property type="match status" value="1"/>
</dbReference>
<organism evidence="9 10">
    <name type="scientific">Stieleria maiorica</name>
    <dbReference type="NCBI Taxonomy" id="2795974"/>
    <lineage>
        <taxon>Bacteria</taxon>
        <taxon>Pseudomonadati</taxon>
        <taxon>Planctomycetota</taxon>
        <taxon>Planctomycetia</taxon>
        <taxon>Pirellulales</taxon>
        <taxon>Pirellulaceae</taxon>
        <taxon>Stieleria</taxon>
    </lineage>
</organism>
<dbReference type="RefSeq" id="WP_147871685.1">
    <property type="nucleotide sequence ID" value="NZ_CP036264.1"/>
</dbReference>
<dbReference type="PANTHER" id="PTHR43289:SF6">
    <property type="entry name" value="SERINE_THREONINE-PROTEIN KINASE NEKL-3"/>
    <property type="match status" value="1"/>
</dbReference>
<dbReference type="SMART" id="SM00220">
    <property type="entry name" value="S_TKc"/>
    <property type="match status" value="1"/>
</dbReference>
<gene>
    <name evidence="9" type="primary">prkC_36</name>
    <name evidence="9" type="ORF">Mal15_69210</name>
</gene>
<feature type="repeat" description="TPR" evidence="5">
    <location>
        <begin position="780"/>
        <end position="813"/>
    </location>
</feature>
<dbReference type="InterPro" id="IPR019734">
    <property type="entry name" value="TPR_rpt"/>
</dbReference>
<name>A0A5B9MQQ7_9BACT</name>
<dbReference type="PROSITE" id="PS50293">
    <property type="entry name" value="TPR_REGION"/>
    <property type="match status" value="1"/>
</dbReference>
<dbReference type="GO" id="GO:0005524">
    <property type="term" value="F:ATP binding"/>
    <property type="evidence" value="ECO:0007669"/>
    <property type="project" value="UniProtKB-UniRule"/>
</dbReference>
<evidence type="ECO:0000256" key="4">
    <source>
        <dbReference type="ARBA" id="ARBA00022840"/>
    </source>
</evidence>
<evidence type="ECO:0000256" key="5">
    <source>
        <dbReference type="PROSITE-ProRule" id="PRU00339"/>
    </source>
</evidence>
<dbReference type="PROSITE" id="PS00108">
    <property type="entry name" value="PROTEIN_KINASE_ST"/>
    <property type="match status" value="1"/>
</dbReference>
<evidence type="ECO:0000256" key="7">
    <source>
        <dbReference type="SAM" id="MobiDB-lite"/>
    </source>
</evidence>
<feature type="domain" description="Protein kinase" evidence="8">
    <location>
        <begin position="155"/>
        <end position="471"/>
    </location>
</feature>
<dbReference type="EMBL" id="CP036264">
    <property type="protein sequence ID" value="QEG02800.1"/>
    <property type="molecule type" value="Genomic_DNA"/>
</dbReference>
<reference evidence="9 10" key="1">
    <citation type="submission" date="2019-02" db="EMBL/GenBank/DDBJ databases">
        <title>Planctomycetal bacteria perform biofilm scaping via a novel small molecule.</title>
        <authorList>
            <person name="Jeske O."/>
            <person name="Boedeker C."/>
            <person name="Wiegand S."/>
            <person name="Breitling P."/>
            <person name="Kallscheuer N."/>
            <person name="Jogler M."/>
            <person name="Rohde M."/>
            <person name="Petersen J."/>
            <person name="Medema M.H."/>
            <person name="Surup F."/>
            <person name="Jogler C."/>
        </authorList>
    </citation>
    <scope>NUCLEOTIDE SEQUENCE [LARGE SCALE GENOMIC DNA]</scope>
    <source>
        <strain evidence="9 10">Mal15</strain>
    </source>
</reference>
<dbReference type="InterPro" id="IPR008271">
    <property type="entry name" value="Ser/Thr_kinase_AS"/>
</dbReference>
<feature type="repeat" description="TPR" evidence="5">
    <location>
        <begin position="712"/>
        <end position="745"/>
    </location>
</feature>
<dbReference type="KEGG" id="smam:Mal15_69210"/>
<dbReference type="PROSITE" id="PS50005">
    <property type="entry name" value="TPR"/>
    <property type="match status" value="4"/>
</dbReference>
<dbReference type="EC" id="2.7.11.1" evidence="9"/>
<dbReference type="Pfam" id="PF00069">
    <property type="entry name" value="Pkinase"/>
    <property type="match status" value="1"/>
</dbReference>
<evidence type="ECO:0000259" key="8">
    <source>
        <dbReference type="PROSITE" id="PS50011"/>
    </source>
</evidence>
<feature type="region of interest" description="Disordered" evidence="7">
    <location>
        <begin position="1017"/>
        <end position="1036"/>
    </location>
</feature>
<feature type="repeat" description="TPR" evidence="5">
    <location>
        <begin position="882"/>
        <end position="915"/>
    </location>
</feature>
<dbReference type="InterPro" id="IPR011990">
    <property type="entry name" value="TPR-like_helical_dom_sf"/>
</dbReference>
<accession>A0A5B9MQQ7</accession>
<evidence type="ECO:0000256" key="1">
    <source>
        <dbReference type="ARBA" id="ARBA00022679"/>
    </source>
</evidence>
<dbReference type="PANTHER" id="PTHR43289">
    <property type="entry name" value="MITOGEN-ACTIVATED PROTEIN KINASE KINASE KINASE 20-RELATED"/>
    <property type="match status" value="1"/>
</dbReference>
<dbReference type="Proteomes" id="UP000321353">
    <property type="component" value="Chromosome"/>
</dbReference>
<dbReference type="InterPro" id="IPR011009">
    <property type="entry name" value="Kinase-like_dom_sf"/>
</dbReference>
<feature type="compositionally biased region" description="Polar residues" evidence="7">
    <location>
        <begin position="1027"/>
        <end position="1036"/>
    </location>
</feature>
<keyword evidence="4 6" id="KW-0067">ATP-binding</keyword>
<dbReference type="SUPFAM" id="SSF48452">
    <property type="entry name" value="TPR-like"/>
    <property type="match status" value="2"/>
</dbReference>
<keyword evidence="2 6" id="KW-0547">Nucleotide-binding</keyword>
<evidence type="ECO:0000256" key="2">
    <source>
        <dbReference type="ARBA" id="ARBA00022741"/>
    </source>
</evidence>
<dbReference type="GO" id="GO:0004674">
    <property type="term" value="F:protein serine/threonine kinase activity"/>
    <property type="evidence" value="ECO:0007669"/>
    <property type="project" value="UniProtKB-EC"/>
</dbReference>
<keyword evidence="5" id="KW-0802">TPR repeat</keyword>
<sequence>MINRGTLDRLEDAIDQFEETWSPESHAKIEEMLSAYGLSDDDEAIVELIRIDIELRYERGLSIELGEYLDRFTILHDRPKRVAEIAFEDYRSRSANGHPVSVMRWRGLPGVNRERWFQDLMRETSVHPRRSRKLRSDSDWVPDEAFEMALEEAGFHLVHEIGQGAFSRVYLANQYELADRFVVLKIVTETLAEPEYMALLQHTNIVPIYSFHRILSRSIICMPYAGRVTLHDFLQDKTDVSARGGQSLIRTVRDRIDETTKWTDEGSSVDSEGPHPPLAPAAEDQGLIRPLEAFRSLDCQHLAIWMFQRLAGALAHAHARGVLHNDLKPSNVLIRNDGEPALLDFNLSQTLGQENLRHAGGTLPYMSPETYRALMGQQTHSGTASDVYGLGVMLFEFVTGRLPYPTPASIAAIDLDAAIEARRGKPCWQDSDNVQPGLHSIIDRCLHFDAKRRYASADDLQIDLQREQQSLALVHAAEPTSWKLKKWSRRHPRAVSSGLVATLLLALLVPLTYITLDSLRDNRALRSQATFNTFSDESAEFLSTLMADPNRHKASNVRQGVEMLERFNALERNGIERLVGHGDYQQQQVARETLFRHLAHIAILETQNLAQLRFSDPDASADYQRLDRLIEAAKVVENGVPARARLFIEAERARLAGNDQRYRVLQKIASDTPAQTDSQLYLEAVRLLAGYDHERASELLAALADRNSVPPALRWTMLGRAQFAAGRVEDAKLSFTQSIERAPNSAKLRVLRGRCHFDLREAANAERDYRKAIELDPDSVGGWSQLGLLHHAKQEYSEALECFNRSLELAPDRIWTLLKRAKTYRELGETELADADFSAAMSVPCDDPNEFYYRAYARYKSDPEAALTDLRSAYKLDPDRPTLQREIAHVLATGLGQHEEAIKAYTKALEMQPNNEVARIDRALSLVRLGRTKEALEDTQIAMEDPNSGRTLYQAACVHALIGKDVNKRRAVTLLAKAVAHGYEPDDIGRDSDLEAIRDFEEFRIIERFLQTSRRDQRRRLRAANDEPQSPDLQTF</sequence>
<feature type="region of interest" description="Disordered" evidence="7">
    <location>
        <begin position="260"/>
        <end position="282"/>
    </location>
</feature>
<dbReference type="PROSITE" id="PS00107">
    <property type="entry name" value="PROTEIN_KINASE_ATP"/>
    <property type="match status" value="1"/>
</dbReference>
<dbReference type="PROSITE" id="PS50011">
    <property type="entry name" value="PROTEIN_KINASE_DOM"/>
    <property type="match status" value="1"/>
</dbReference>
<feature type="repeat" description="TPR" evidence="5">
    <location>
        <begin position="746"/>
        <end position="779"/>
    </location>
</feature>
<dbReference type="SMART" id="SM00028">
    <property type="entry name" value="TPR"/>
    <property type="match status" value="7"/>
</dbReference>
<dbReference type="InterPro" id="IPR000719">
    <property type="entry name" value="Prot_kinase_dom"/>
</dbReference>
<keyword evidence="1 9" id="KW-0808">Transferase</keyword>
<evidence type="ECO:0000256" key="3">
    <source>
        <dbReference type="ARBA" id="ARBA00022777"/>
    </source>
</evidence>
<evidence type="ECO:0000313" key="10">
    <source>
        <dbReference type="Proteomes" id="UP000321353"/>
    </source>
</evidence>
<keyword evidence="10" id="KW-1185">Reference proteome</keyword>
<dbReference type="Gene3D" id="1.10.510.10">
    <property type="entry name" value="Transferase(Phosphotransferase) domain 1"/>
    <property type="match status" value="2"/>
</dbReference>
<keyword evidence="3 9" id="KW-0418">Kinase</keyword>
<evidence type="ECO:0000256" key="6">
    <source>
        <dbReference type="PROSITE-ProRule" id="PRU10141"/>
    </source>
</evidence>
<proteinExistence type="predicted"/>
<dbReference type="Gene3D" id="1.25.40.10">
    <property type="entry name" value="Tetratricopeptide repeat domain"/>
    <property type="match status" value="2"/>
</dbReference>
<dbReference type="CDD" id="cd14014">
    <property type="entry name" value="STKc_PknB_like"/>
    <property type="match status" value="1"/>
</dbReference>
<protein>
    <submittedName>
        <fullName evidence="9">Serine/threonine-protein kinase PrkC</fullName>
        <ecNumber evidence="9">2.7.11.1</ecNumber>
    </submittedName>
</protein>
<dbReference type="Pfam" id="PF13432">
    <property type="entry name" value="TPR_16"/>
    <property type="match status" value="2"/>
</dbReference>
<dbReference type="SUPFAM" id="SSF56112">
    <property type="entry name" value="Protein kinase-like (PK-like)"/>
    <property type="match status" value="1"/>
</dbReference>
<dbReference type="InterPro" id="IPR017441">
    <property type="entry name" value="Protein_kinase_ATP_BS"/>
</dbReference>